<evidence type="ECO:0000259" key="9">
    <source>
        <dbReference type="PROSITE" id="PS50112"/>
    </source>
</evidence>
<feature type="domain" description="Sigma-54 factor interaction" evidence="8">
    <location>
        <begin position="384"/>
        <end position="613"/>
    </location>
</feature>
<evidence type="ECO:0000256" key="3">
    <source>
        <dbReference type="ARBA" id="ARBA00022840"/>
    </source>
</evidence>
<dbReference type="PROSITE" id="PS51371">
    <property type="entry name" value="CBS"/>
    <property type="match status" value="2"/>
</dbReference>
<dbReference type="InterPro" id="IPR025943">
    <property type="entry name" value="Sigma_54_int_dom_ATP-bd_2"/>
</dbReference>
<keyword evidence="1" id="KW-0547">Nucleotide-binding</keyword>
<dbReference type="PROSITE" id="PS00676">
    <property type="entry name" value="SIGMA54_INTERACT_2"/>
    <property type="match status" value="1"/>
</dbReference>
<sequence length="694" mass="78948">MKVKDLMTKDPIVVTINDTLNHVVKIFIKNHIDGAPVINENRKLISIITKTDVMKAFANKVSPLTSIDKISPKRVITINENSDIKDAWNMNVGRLPVLDAKGNLVGILTRTDLSKKLLEKEIQESKEIKAILHSTNNGVIIINNHGVITRCNPSAVRILNLNNNIIGLKIENILPELKLHETIKTGKTIYTEKIRFKNKELICDRIPLFKDEEVAAGVIVFKDRADLQSIIDELNTVQQISKKLDAIIESSYDGIYITDGKANTMKINKAYERITGVKREEMLGNNMIELEKSGCISESATLRVLKTKKTTTIHQKFRTGKNALVTSTPIFDGDGKITMVVTNVRDITELAKLKKQLEKNKELAQKYYSEIKEMRLQLLNTLHIVAEDEKMLETMRIAKRVAKVDTTVLLLGETGVGKEEAAKFIHKNSNRRKKQFIKINCGAIPINLIESELFGYEKGAFTGANREGKLGIFEVANGGTLFLDEVGELPLDMQVKLLRALQEREIKRVGGTVPIKIDVRILAATNRNLEEMVKQKQFREDLYYRLNVVPIYIPPLRERRGDIIPLARYFLSELNEKYNWSKELSKDALEVFYEYDWPGNVRELKNIVERVFIMSSGDKIISEDLPKNMVCRNRDKKITLRDEIVPLKDAVAKVEMELIDKAFKKYGNVRSAAKALGIDASTFVRKRKKYKKIH</sequence>
<dbReference type="EMBL" id="CP078093">
    <property type="protein sequence ID" value="QXM06373.1"/>
    <property type="molecule type" value="Genomic_DNA"/>
</dbReference>
<dbReference type="PROSITE" id="PS50112">
    <property type="entry name" value="PAS"/>
    <property type="match status" value="1"/>
</dbReference>
<keyword evidence="6" id="KW-0129">CBS domain</keyword>
<evidence type="ECO:0000256" key="2">
    <source>
        <dbReference type="ARBA" id="ARBA00022797"/>
    </source>
</evidence>
<name>A0ABX8RBD8_9CLOT</name>
<dbReference type="CDD" id="cd02205">
    <property type="entry name" value="CBS_pair_SF"/>
    <property type="match status" value="1"/>
</dbReference>
<evidence type="ECO:0000259" key="10">
    <source>
        <dbReference type="PROSITE" id="PS50113"/>
    </source>
</evidence>
<dbReference type="PANTHER" id="PTHR32071:SF57">
    <property type="entry name" value="C4-DICARBOXYLATE TRANSPORT TRANSCRIPTIONAL REGULATORY PROTEIN DCTD"/>
    <property type="match status" value="1"/>
</dbReference>
<reference evidence="12" key="1">
    <citation type="submission" date="2021-07" db="EMBL/GenBank/DDBJ databases">
        <title>Complete genome sequence of Crassaminicella sp. 143-21, isolated from a deep-sea hydrothermal vent.</title>
        <authorList>
            <person name="Li X."/>
        </authorList>
    </citation>
    <scope>NUCLEOTIDE SEQUENCE</scope>
    <source>
        <strain evidence="12">143-21</strain>
    </source>
</reference>
<dbReference type="CDD" id="cd00130">
    <property type="entry name" value="PAS"/>
    <property type="match status" value="1"/>
</dbReference>
<dbReference type="SMART" id="SM00091">
    <property type="entry name" value="PAS"/>
    <property type="match status" value="2"/>
</dbReference>
<evidence type="ECO:0000256" key="1">
    <source>
        <dbReference type="ARBA" id="ARBA00022741"/>
    </source>
</evidence>
<feature type="domain" description="PAC" evidence="10">
    <location>
        <begin position="306"/>
        <end position="359"/>
    </location>
</feature>
<feature type="coiled-coil region" evidence="7">
    <location>
        <begin position="347"/>
        <end position="377"/>
    </location>
</feature>
<keyword evidence="3" id="KW-0067">ATP-binding</keyword>
<dbReference type="PROSITE" id="PS50045">
    <property type="entry name" value="SIGMA54_INTERACT_4"/>
    <property type="match status" value="1"/>
</dbReference>
<evidence type="ECO:0000256" key="7">
    <source>
        <dbReference type="SAM" id="Coils"/>
    </source>
</evidence>
<keyword evidence="13" id="KW-1185">Reference proteome</keyword>
<protein>
    <recommendedName>
        <fullName evidence="5">HTH-type transcriptional regulatory protein TyrR</fullName>
    </recommendedName>
</protein>
<proteinExistence type="predicted"/>
<dbReference type="Pfam" id="PF18024">
    <property type="entry name" value="HTH_50"/>
    <property type="match status" value="1"/>
</dbReference>
<keyword evidence="4" id="KW-0238">DNA-binding</keyword>
<feature type="domain" description="CBS" evidence="11">
    <location>
        <begin position="7"/>
        <end position="64"/>
    </location>
</feature>
<dbReference type="InterPro" id="IPR030828">
    <property type="entry name" value="HTH_TyrR"/>
</dbReference>
<dbReference type="PROSITE" id="PS00688">
    <property type="entry name" value="SIGMA54_INTERACT_3"/>
    <property type="match status" value="1"/>
</dbReference>
<dbReference type="SMART" id="SM00116">
    <property type="entry name" value="CBS"/>
    <property type="match status" value="2"/>
</dbReference>
<dbReference type="InterPro" id="IPR002078">
    <property type="entry name" value="Sigma_54_int"/>
</dbReference>
<dbReference type="NCBIfam" id="TIGR00229">
    <property type="entry name" value="sensory_box"/>
    <property type="match status" value="1"/>
</dbReference>
<dbReference type="InterPro" id="IPR000014">
    <property type="entry name" value="PAS"/>
</dbReference>
<dbReference type="CDD" id="cd00009">
    <property type="entry name" value="AAA"/>
    <property type="match status" value="1"/>
</dbReference>
<dbReference type="InterPro" id="IPR058031">
    <property type="entry name" value="AAA_lid_NorR"/>
</dbReference>
<dbReference type="Pfam" id="PF00158">
    <property type="entry name" value="Sigma54_activat"/>
    <property type="match status" value="1"/>
</dbReference>
<dbReference type="InterPro" id="IPR025944">
    <property type="entry name" value="Sigma_54_int_dom_CS"/>
</dbReference>
<dbReference type="InterPro" id="IPR013767">
    <property type="entry name" value="PAS_fold"/>
</dbReference>
<dbReference type="Pfam" id="PF00989">
    <property type="entry name" value="PAS"/>
    <property type="match status" value="1"/>
</dbReference>
<evidence type="ECO:0000256" key="4">
    <source>
        <dbReference type="ARBA" id="ARBA00023125"/>
    </source>
</evidence>
<accession>A0ABX8RBD8</accession>
<dbReference type="RefSeq" id="WP_218283069.1">
    <property type="nucleotide sequence ID" value="NZ_CP078093.1"/>
</dbReference>
<evidence type="ECO:0000313" key="12">
    <source>
        <dbReference type="EMBL" id="QXM06373.1"/>
    </source>
</evidence>
<feature type="domain" description="PAS" evidence="9">
    <location>
        <begin position="240"/>
        <end position="288"/>
    </location>
</feature>
<dbReference type="InterPro" id="IPR003593">
    <property type="entry name" value="AAA+_ATPase"/>
</dbReference>
<dbReference type="InterPro" id="IPR000644">
    <property type="entry name" value="CBS_dom"/>
</dbReference>
<gene>
    <name evidence="12" type="ORF">KVH43_00900</name>
</gene>
<evidence type="ECO:0000313" key="13">
    <source>
        <dbReference type="Proteomes" id="UP000886818"/>
    </source>
</evidence>
<dbReference type="Pfam" id="PF00571">
    <property type="entry name" value="CBS"/>
    <property type="match status" value="2"/>
</dbReference>
<dbReference type="Proteomes" id="UP000886818">
    <property type="component" value="Chromosome"/>
</dbReference>
<organism evidence="12 13">
    <name type="scientific">Crassaminicella indica</name>
    <dbReference type="NCBI Taxonomy" id="2855394"/>
    <lineage>
        <taxon>Bacteria</taxon>
        <taxon>Bacillati</taxon>
        <taxon>Bacillota</taxon>
        <taxon>Clostridia</taxon>
        <taxon>Eubacteriales</taxon>
        <taxon>Clostridiaceae</taxon>
        <taxon>Crassaminicella</taxon>
    </lineage>
</organism>
<evidence type="ECO:0000259" key="11">
    <source>
        <dbReference type="PROSITE" id="PS51371"/>
    </source>
</evidence>
<dbReference type="PANTHER" id="PTHR32071">
    <property type="entry name" value="TRANSCRIPTIONAL REGULATORY PROTEIN"/>
    <property type="match status" value="1"/>
</dbReference>
<evidence type="ECO:0000256" key="6">
    <source>
        <dbReference type="PROSITE-ProRule" id="PRU00703"/>
    </source>
</evidence>
<dbReference type="Pfam" id="PF13188">
    <property type="entry name" value="PAS_8"/>
    <property type="match status" value="1"/>
</dbReference>
<dbReference type="InterPro" id="IPR000700">
    <property type="entry name" value="PAS-assoc_C"/>
</dbReference>
<evidence type="ECO:0000259" key="8">
    <source>
        <dbReference type="PROSITE" id="PS50045"/>
    </source>
</evidence>
<feature type="domain" description="CBS" evidence="11">
    <location>
        <begin position="70"/>
        <end position="124"/>
    </location>
</feature>
<keyword evidence="2" id="KW-0058">Aromatic hydrocarbons catabolism</keyword>
<keyword evidence="7" id="KW-0175">Coiled coil</keyword>
<dbReference type="SMART" id="SM00382">
    <property type="entry name" value="AAA"/>
    <property type="match status" value="1"/>
</dbReference>
<dbReference type="PROSITE" id="PS50113">
    <property type="entry name" value="PAC"/>
    <property type="match status" value="1"/>
</dbReference>
<evidence type="ECO:0000256" key="5">
    <source>
        <dbReference type="ARBA" id="ARBA00029500"/>
    </source>
</evidence>
<dbReference type="Pfam" id="PF25601">
    <property type="entry name" value="AAA_lid_14"/>
    <property type="match status" value="1"/>
</dbReference>